<keyword evidence="3 6" id="KW-1133">Transmembrane helix</keyword>
<dbReference type="Proteomes" id="UP001150925">
    <property type="component" value="Unassembled WGS sequence"/>
</dbReference>
<evidence type="ECO:0000256" key="2">
    <source>
        <dbReference type="ARBA" id="ARBA00022692"/>
    </source>
</evidence>
<dbReference type="PANTHER" id="PTHR12570">
    <property type="match status" value="1"/>
</dbReference>
<dbReference type="InterPro" id="IPR008521">
    <property type="entry name" value="Mg_trans_NIPA"/>
</dbReference>
<proteinExistence type="predicted"/>
<feature type="transmembrane region" description="Helical" evidence="6">
    <location>
        <begin position="69"/>
        <end position="86"/>
    </location>
</feature>
<keyword evidence="2 6" id="KW-0812">Transmembrane</keyword>
<evidence type="ECO:0000256" key="4">
    <source>
        <dbReference type="ARBA" id="ARBA00023136"/>
    </source>
</evidence>
<feature type="transmembrane region" description="Helical" evidence="6">
    <location>
        <begin position="46"/>
        <end position="62"/>
    </location>
</feature>
<dbReference type="OrthoDB" id="2504919at2759"/>
<dbReference type="GO" id="GO:0015095">
    <property type="term" value="F:magnesium ion transmembrane transporter activity"/>
    <property type="evidence" value="ECO:0007669"/>
    <property type="project" value="InterPro"/>
</dbReference>
<sequence>MLQGLFYGVMSGMLCSQSLLFAKSGIELLLVSFDTGVNQFTNPLAWFILVGLIVTSLSQLAFLNRSLELCSTLLIAPLTFCSYNVVTLPNGIVYYDQLDQMHAYQLALVIVGTIILSVGVFVLSWALSYRAEPPSTGDASATPGELLSPATHRSQTDSIDIHDLETQEELAWLPAFTLSSTLSAKLTPLAKAYYRMLRALGRLWPRRSSVRGLGVRSESYACPGGATDRDITEPLPEEYSDDNPPDTSEFDAIHS</sequence>
<feature type="region of interest" description="Disordered" evidence="5">
    <location>
        <begin position="219"/>
        <end position="255"/>
    </location>
</feature>
<reference evidence="7" key="1">
    <citation type="submission" date="2022-07" db="EMBL/GenBank/DDBJ databases">
        <title>Phylogenomic reconstructions and comparative analyses of Kickxellomycotina fungi.</title>
        <authorList>
            <person name="Reynolds N.K."/>
            <person name="Stajich J.E."/>
            <person name="Barry K."/>
            <person name="Grigoriev I.V."/>
            <person name="Crous P."/>
            <person name="Smith M.E."/>
        </authorList>
    </citation>
    <scope>NUCLEOTIDE SEQUENCE</scope>
    <source>
        <strain evidence="7">RSA 1196</strain>
    </source>
</reference>
<dbReference type="PANTHER" id="PTHR12570:SF86">
    <property type="entry name" value="ADR321CP"/>
    <property type="match status" value="1"/>
</dbReference>
<dbReference type="Pfam" id="PF05653">
    <property type="entry name" value="Mg_trans_NIPA"/>
    <property type="match status" value="1"/>
</dbReference>
<keyword evidence="8" id="KW-1185">Reference proteome</keyword>
<dbReference type="EMBL" id="JANBPY010000237">
    <property type="protein sequence ID" value="KAJ1968073.1"/>
    <property type="molecule type" value="Genomic_DNA"/>
</dbReference>
<dbReference type="AlphaFoldDB" id="A0A9W8E8I2"/>
<gene>
    <name evidence="7" type="ORF">IWQ62_001471</name>
</gene>
<name>A0A9W8E8I2_9FUNG</name>
<feature type="transmembrane region" description="Helical" evidence="6">
    <location>
        <begin position="106"/>
        <end position="127"/>
    </location>
</feature>
<comment type="caution">
    <text evidence="7">The sequence shown here is derived from an EMBL/GenBank/DDBJ whole genome shotgun (WGS) entry which is preliminary data.</text>
</comment>
<accession>A0A9W8E8I2</accession>
<keyword evidence="4 6" id="KW-0472">Membrane</keyword>
<organism evidence="7 8">
    <name type="scientific">Dispira parvispora</name>
    <dbReference type="NCBI Taxonomy" id="1520584"/>
    <lineage>
        <taxon>Eukaryota</taxon>
        <taxon>Fungi</taxon>
        <taxon>Fungi incertae sedis</taxon>
        <taxon>Zoopagomycota</taxon>
        <taxon>Kickxellomycotina</taxon>
        <taxon>Dimargaritomycetes</taxon>
        <taxon>Dimargaritales</taxon>
        <taxon>Dimargaritaceae</taxon>
        <taxon>Dispira</taxon>
    </lineage>
</organism>
<evidence type="ECO:0000256" key="5">
    <source>
        <dbReference type="SAM" id="MobiDB-lite"/>
    </source>
</evidence>
<protein>
    <submittedName>
        <fullName evidence="7">Uncharacterized protein</fullName>
    </submittedName>
</protein>
<evidence type="ECO:0000256" key="1">
    <source>
        <dbReference type="ARBA" id="ARBA00004141"/>
    </source>
</evidence>
<feature type="compositionally biased region" description="Acidic residues" evidence="5">
    <location>
        <begin position="235"/>
        <end position="244"/>
    </location>
</feature>
<evidence type="ECO:0000313" key="7">
    <source>
        <dbReference type="EMBL" id="KAJ1968073.1"/>
    </source>
</evidence>
<comment type="subcellular location">
    <subcellularLocation>
        <location evidence="1">Membrane</location>
        <topology evidence="1">Multi-pass membrane protein</topology>
    </subcellularLocation>
</comment>
<evidence type="ECO:0000256" key="6">
    <source>
        <dbReference type="SAM" id="Phobius"/>
    </source>
</evidence>
<dbReference type="GO" id="GO:0016020">
    <property type="term" value="C:membrane"/>
    <property type="evidence" value="ECO:0007669"/>
    <property type="project" value="UniProtKB-SubCell"/>
</dbReference>
<evidence type="ECO:0000256" key="3">
    <source>
        <dbReference type="ARBA" id="ARBA00022989"/>
    </source>
</evidence>
<evidence type="ECO:0000313" key="8">
    <source>
        <dbReference type="Proteomes" id="UP001150925"/>
    </source>
</evidence>